<feature type="region of interest" description="Disordered" evidence="1">
    <location>
        <begin position="1"/>
        <end position="130"/>
    </location>
</feature>
<feature type="compositionally biased region" description="Polar residues" evidence="1">
    <location>
        <begin position="533"/>
        <end position="550"/>
    </location>
</feature>
<feature type="region of interest" description="Disordered" evidence="1">
    <location>
        <begin position="608"/>
        <end position="698"/>
    </location>
</feature>
<comment type="caution">
    <text evidence="2">The sequence shown here is derived from an EMBL/GenBank/DDBJ whole genome shotgun (WGS) entry which is preliminary data.</text>
</comment>
<dbReference type="EMBL" id="PXOG01000091">
    <property type="protein sequence ID" value="RGP77522.1"/>
    <property type="molecule type" value="Genomic_DNA"/>
</dbReference>
<feature type="compositionally biased region" description="Polar residues" evidence="1">
    <location>
        <begin position="411"/>
        <end position="427"/>
    </location>
</feature>
<dbReference type="AlphaFoldDB" id="A0A395SZM6"/>
<feature type="compositionally biased region" description="Polar residues" evidence="1">
    <location>
        <begin position="316"/>
        <end position="331"/>
    </location>
</feature>
<accession>A0A395SZM6</accession>
<evidence type="ECO:0000313" key="3">
    <source>
        <dbReference type="Proteomes" id="UP000266234"/>
    </source>
</evidence>
<evidence type="ECO:0000313" key="2">
    <source>
        <dbReference type="EMBL" id="RGP77522.1"/>
    </source>
</evidence>
<name>A0A395SZM6_9HYPO</name>
<feature type="compositionally biased region" description="Basic and acidic residues" evidence="1">
    <location>
        <begin position="263"/>
        <end position="274"/>
    </location>
</feature>
<keyword evidence="3" id="KW-1185">Reference proteome</keyword>
<sequence>MPKTRGGKPNQRASSKSFEIGQLQTTPTSRHLQSPQVDHPGPSSAQPQDSANDLEDGIDDNDFSELDEAGRHVPNHVAPDFWSEAVSTRRSTPVEEDGTNPFECPESPIDDFSSQKSGSGKLPSTQPLPSQLIAELSADKKVPLVDFSETATTARRSSPYLPQTLSQAAADFSWEHSENNTVPELPGTIPDSFEIPMGHLPEDELYDATPEPENREEHAAEEEQHVGKSNPPQVTSKGKTSKSLVKVLEDEVGPISQELPSLPHERTTARRPGLEKNAGQVKESPGSTIGNPKSAEKKTSATRRGKQRPKSPLKFNEQTNQIIEPESTNMPMVNRMHQAYAASPQGAKKPTPKSRNKASPKTASKGARKTSPKTAPKNPSKAAKATPKAAKKVSAPVQRTTRQSARRDQVDQQSPEQADQKNSNVSPAASLVELKVEPLPAGNQRTTRSKVKREQTSVQQSRGQERFKTKNNTQGSTEDPIILSSGRGSSSLHDDDEFVPATDPTELSPAEAARLDTVPQVERQSLVDPEPLNINQNTQGRIESEISNPIQPVRRIERQFTATKKTIAVKADPKALVEVPLERTKRQPIRIGPREVLSARDANALARRTASEANSLKRPPSARDPVVDTSAPPRKVSKLSRSFSVSQAGSPLPVETAAAQLVEGHGPGNRDNVEHPTVSPNKQMSSHRRSQRLRGTAD</sequence>
<reference evidence="2 3" key="1">
    <citation type="journal article" date="2018" name="PLoS Pathog.">
        <title>Evolution of structural diversity of trichothecenes, a family of toxins produced by plant pathogenic and entomopathogenic fungi.</title>
        <authorList>
            <person name="Proctor R.H."/>
            <person name="McCormick S.P."/>
            <person name="Kim H.S."/>
            <person name="Cardoza R.E."/>
            <person name="Stanley A.M."/>
            <person name="Lindo L."/>
            <person name="Kelly A."/>
            <person name="Brown D.W."/>
            <person name="Lee T."/>
            <person name="Vaughan M.M."/>
            <person name="Alexander N.J."/>
            <person name="Busman M."/>
            <person name="Gutierrez S."/>
        </authorList>
    </citation>
    <scope>NUCLEOTIDE SEQUENCE [LARGE SCALE GENOMIC DNA]</scope>
    <source>
        <strain evidence="2 3">NRRL 20695</strain>
    </source>
</reference>
<proteinExistence type="predicted"/>
<feature type="compositionally biased region" description="Polar residues" evidence="1">
    <location>
        <begin position="11"/>
        <end position="36"/>
    </location>
</feature>
<feature type="compositionally biased region" description="Polar residues" evidence="1">
    <location>
        <begin position="230"/>
        <end position="243"/>
    </location>
</feature>
<gene>
    <name evidence="2" type="ORF">FLONG3_4307</name>
</gene>
<feature type="compositionally biased region" description="Acidic residues" evidence="1">
    <location>
        <begin position="52"/>
        <end position="67"/>
    </location>
</feature>
<dbReference type="Proteomes" id="UP000266234">
    <property type="component" value="Unassembled WGS sequence"/>
</dbReference>
<feature type="compositionally biased region" description="Low complexity" evidence="1">
    <location>
        <begin position="481"/>
        <end position="491"/>
    </location>
</feature>
<feature type="region of interest" description="Disordered" evidence="1">
    <location>
        <begin position="171"/>
        <end position="550"/>
    </location>
</feature>
<feature type="compositionally biased region" description="Polar residues" evidence="1">
    <location>
        <begin position="112"/>
        <end position="129"/>
    </location>
</feature>
<feature type="compositionally biased region" description="Low complexity" evidence="1">
    <location>
        <begin position="372"/>
        <end position="396"/>
    </location>
</feature>
<dbReference type="OrthoDB" id="4953021at2759"/>
<evidence type="ECO:0000256" key="1">
    <source>
        <dbReference type="SAM" id="MobiDB-lite"/>
    </source>
</evidence>
<feature type="compositionally biased region" description="Polar residues" evidence="1">
    <location>
        <begin position="639"/>
        <end position="649"/>
    </location>
</feature>
<organism evidence="2 3">
    <name type="scientific">Fusarium longipes</name>
    <dbReference type="NCBI Taxonomy" id="694270"/>
    <lineage>
        <taxon>Eukaryota</taxon>
        <taxon>Fungi</taxon>
        <taxon>Dikarya</taxon>
        <taxon>Ascomycota</taxon>
        <taxon>Pezizomycotina</taxon>
        <taxon>Sordariomycetes</taxon>
        <taxon>Hypocreomycetidae</taxon>
        <taxon>Hypocreales</taxon>
        <taxon>Nectriaceae</taxon>
        <taxon>Fusarium</taxon>
    </lineage>
</organism>
<protein>
    <submittedName>
        <fullName evidence="2">Uncharacterized protein</fullName>
    </submittedName>
</protein>
<feature type="compositionally biased region" description="Basic residues" evidence="1">
    <location>
        <begin position="300"/>
        <end position="311"/>
    </location>
</feature>
<feature type="compositionally biased region" description="Basic and acidic residues" evidence="1">
    <location>
        <begin position="212"/>
        <end position="226"/>
    </location>
</feature>